<evidence type="ECO:0000313" key="8">
    <source>
        <dbReference type="Proteomes" id="UP000246073"/>
    </source>
</evidence>
<accession>A0A2P9HCK6</accession>
<proteinExistence type="predicted"/>
<evidence type="ECO:0000256" key="5">
    <source>
        <dbReference type="PIRSR" id="PIRSR605493-1"/>
    </source>
</evidence>
<dbReference type="GO" id="GO:0008168">
    <property type="term" value="F:methyltransferase activity"/>
    <property type="evidence" value="ECO:0007669"/>
    <property type="project" value="UniProtKB-KW"/>
</dbReference>
<feature type="binding site" evidence="5">
    <location>
        <position position="123"/>
    </location>
    <ligand>
        <name>substrate</name>
    </ligand>
</feature>
<dbReference type="Proteomes" id="UP000574931">
    <property type="component" value="Unassembled WGS sequence"/>
</dbReference>
<dbReference type="InterPro" id="IPR005493">
    <property type="entry name" value="RraA/RraA-like"/>
</dbReference>
<dbReference type="Pfam" id="PF03737">
    <property type="entry name" value="RraA-like"/>
    <property type="match status" value="1"/>
</dbReference>
<dbReference type="AlphaFoldDB" id="A0A2P9HCK6"/>
<sequence>MSNFDYSDTDWASIERLSKWYSGDVHDSLEQLGGWGYLDGISLQGELKPGEVVCGPAVTVQFAPSERRNQPQDVYHNAIDNAPKGGIVVVDASCAQGSCSGELMSTGAKTRGAAATIVNGTVRDIAQVRHLGYPLFGRARSPVSVSGKMEPKLSQVPIEIAGVKIMPGDVIFADIDGVVVIPKNMVAAVADQADKLGANEASARDRILGGEKLQSVWPVESKYGA</sequence>
<evidence type="ECO:0000256" key="4">
    <source>
        <dbReference type="ARBA" id="ARBA00030169"/>
    </source>
</evidence>
<protein>
    <recommendedName>
        <fullName evidence="2">Putative 4-hydroxy-4-methyl-2-oxoglutarate aldolase</fullName>
    </recommendedName>
    <alternativeName>
        <fullName evidence="3">Regulator of ribonuclease activity homolog</fullName>
    </alternativeName>
    <alternativeName>
        <fullName evidence="4">RraA-like protein</fullName>
    </alternativeName>
</protein>
<evidence type="ECO:0000313" key="6">
    <source>
        <dbReference type="EMBL" id="NNU59902.1"/>
    </source>
</evidence>
<evidence type="ECO:0000313" key="7">
    <source>
        <dbReference type="EMBL" id="SPL61839.1"/>
    </source>
</evidence>
<name>A0A2P9HCK6_9HYPH</name>
<keyword evidence="9" id="KW-1185">Reference proteome</keyword>
<evidence type="ECO:0000256" key="2">
    <source>
        <dbReference type="ARBA" id="ARBA00016549"/>
    </source>
</evidence>
<comment type="cofactor">
    <cofactor evidence="5">
        <name>Mg(2+)</name>
        <dbReference type="ChEBI" id="CHEBI:18420"/>
    </cofactor>
</comment>
<evidence type="ECO:0000313" key="9">
    <source>
        <dbReference type="Proteomes" id="UP000574931"/>
    </source>
</evidence>
<dbReference type="PANTHER" id="PTHR33254">
    <property type="entry name" value="4-HYDROXY-4-METHYL-2-OXOGLUTARATE ALDOLASE 3-RELATED"/>
    <property type="match status" value="1"/>
</dbReference>
<reference evidence="7" key="1">
    <citation type="submission" date="2017-12" db="EMBL/GenBank/DDBJ databases">
        <authorList>
            <person name="Hurst M.R.H."/>
        </authorList>
    </citation>
    <scope>NUCLEOTIDE SEQUENCE [LARGE SCALE GENOMIC DNA]</scope>
    <source>
        <strain evidence="7">FI11154</strain>
    </source>
</reference>
<dbReference type="RefSeq" id="WP_109366024.1">
    <property type="nucleotide sequence ID" value="NZ_JABFCY010000003.1"/>
</dbReference>
<dbReference type="GO" id="GO:0008948">
    <property type="term" value="F:oxaloacetate decarboxylase activity"/>
    <property type="evidence" value="ECO:0007669"/>
    <property type="project" value="TreeGrafter"/>
</dbReference>
<keyword evidence="5" id="KW-0479">Metal-binding</keyword>
<dbReference type="Gene3D" id="3.50.30.40">
    <property type="entry name" value="Ribonuclease E inhibitor RraA/RraA-like"/>
    <property type="match status" value="1"/>
</dbReference>
<keyword evidence="5" id="KW-0460">Magnesium</keyword>
<dbReference type="PANTHER" id="PTHR33254:SF4">
    <property type="entry name" value="4-HYDROXY-4-METHYL-2-OXOGLUTARATE ALDOLASE 3-RELATED"/>
    <property type="match status" value="1"/>
</dbReference>
<dbReference type="GO" id="GO:0047443">
    <property type="term" value="F:4-hydroxy-4-methyl-2-oxoglutarate aldolase activity"/>
    <property type="evidence" value="ECO:0007669"/>
    <property type="project" value="TreeGrafter"/>
</dbReference>
<dbReference type="GO" id="GO:0032259">
    <property type="term" value="P:methylation"/>
    <property type="evidence" value="ECO:0007669"/>
    <property type="project" value="UniProtKB-KW"/>
</dbReference>
<evidence type="ECO:0000256" key="1">
    <source>
        <dbReference type="ARBA" id="ARBA00001968"/>
    </source>
</evidence>
<dbReference type="Proteomes" id="UP000246073">
    <property type="component" value="Unassembled WGS sequence"/>
</dbReference>
<reference evidence="8" key="2">
    <citation type="submission" date="2017-12" db="EMBL/GenBank/DDBJ databases">
        <authorList>
            <person name="Diaz M."/>
        </authorList>
    </citation>
    <scope>NUCLEOTIDE SEQUENCE [LARGE SCALE GENOMIC DNA]</scope>
    <source>
        <strain evidence="8">FI11154</strain>
    </source>
</reference>
<reference evidence="6 9" key="3">
    <citation type="submission" date="2020-05" db="EMBL/GenBank/DDBJ databases">
        <title>Draft Genome Sequence of Ochrobactrum soli Isolated from Stable Fly Gut.</title>
        <authorList>
            <person name="Pileggi M.T."/>
            <person name="Vazhakkala L.J."/>
            <person name="Wong C.N."/>
        </authorList>
    </citation>
    <scope>NUCLEOTIDE SEQUENCE [LARGE SCALE GENOMIC DNA]</scope>
    <source>
        <strain evidence="6 9">MTP-C0764</strain>
    </source>
</reference>
<dbReference type="EMBL" id="JABFCY010000003">
    <property type="protein sequence ID" value="NNU59902.1"/>
    <property type="molecule type" value="Genomic_DNA"/>
</dbReference>
<organism evidence="7 8">
    <name type="scientific">Ochrobactrum soli</name>
    <dbReference type="NCBI Taxonomy" id="2448455"/>
    <lineage>
        <taxon>Bacteria</taxon>
        <taxon>Pseudomonadati</taxon>
        <taxon>Pseudomonadota</taxon>
        <taxon>Alphaproteobacteria</taxon>
        <taxon>Hyphomicrobiales</taxon>
        <taxon>Brucellaceae</taxon>
        <taxon>Brucella/Ochrobactrum group</taxon>
        <taxon>Ochrobactrum</taxon>
    </lineage>
</organism>
<keyword evidence="7" id="KW-0489">Methyltransferase</keyword>
<dbReference type="CDD" id="cd16841">
    <property type="entry name" value="RraA_family"/>
    <property type="match status" value="1"/>
</dbReference>
<comment type="cofactor">
    <cofactor evidence="1">
        <name>a divalent metal cation</name>
        <dbReference type="ChEBI" id="CHEBI:60240"/>
    </cofactor>
</comment>
<keyword evidence="7" id="KW-0808">Transferase</keyword>
<dbReference type="GO" id="GO:0046872">
    <property type="term" value="F:metal ion binding"/>
    <property type="evidence" value="ECO:0007669"/>
    <property type="project" value="UniProtKB-KW"/>
</dbReference>
<evidence type="ECO:0000256" key="3">
    <source>
        <dbReference type="ARBA" id="ARBA00029596"/>
    </source>
</evidence>
<feature type="binding site" evidence="5">
    <location>
        <begin position="101"/>
        <end position="104"/>
    </location>
    <ligand>
        <name>substrate</name>
    </ligand>
</feature>
<dbReference type="InterPro" id="IPR036704">
    <property type="entry name" value="RraA/RraA-like_sf"/>
</dbReference>
<dbReference type="EMBL" id="OOFM01000001">
    <property type="protein sequence ID" value="SPL61839.1"/>
    <property type="molecule type" value="Genomic_DNA"/>
</dbReference>
<dbReference type="SUPFAM" id="SSF89562">
    <property type="entry name" value="RraA-like"/>
    <property type="match status" value="1"/>
</dbReference>
<gene>
    <name evidence="6" type="ORF">HKX02_06465</name>
    <name evidence="7" type="ORF">OHAE_4631</name>
</gene>
<feature type="binding site" evidence="5">
    <location>
        <position position="124"/>
    </location>
    <ligand>
        <name>Mg(2+)</name>
        <dbReference type="ChEBI" id="CHEBI:18420"/>
    </ligand>
</feature>